<evidence type="ECO:0000313" key="3">
    <source>
        <dbReference type="Proteomes" id="UP001165121"/>
    </source>
</evidence>
<name>A0A9W7D2T7_9STRA</name>
<organism evidence="2 3">
    <name type="scientific">Phytophthora fragariaefolia</name>
    <dbReference type="NCBI Taxonomy" id="1490495"/>
    <lineage>
        <taxon>Eukaryota</taxon>
        <taxon>Sar</taxon>
        <taxon>Stramenopiles</taxon>
        <taxon>Oomycota</taxon>
        <taxon>Peronosporomycetes</taxon>
        <taxon>Peronosporales</taxon>
        <taxon>Peronosporaceae</taxon>
        <taxon>Phytophthora</taxon>
    </lineage>
</organism>
<dbReference type="AlphaFoldDB" id="A0A9W7D2T7"/>
<dbReference type="Pfam" id="PF05699">
    <property type="entry name" value="Dimer_Tnp_hAT"/>
    <property type="match status" value="1"/>
</dbReference>
<proteinExistence type="predicted"/>
<comment type="caution">
    <text evidence="2">The sequence shown here is derived from an EMBL/GenBank/DDBJ whole genome shotgun (WGS) entry which is preliminary data.</text>
</comment>
<dbReference type="InterPro" id="IPR008906">
    <property type="entry name" value="HATC_C_dom"/>
</dbReference>
<keyword evidence="3" id="KW-1185">Reference proteome</keyword>
<dbReference type="EMBL" id="BSXT01003482">
    <property type="protein sequence ID" value="GMF54339.1"/>
    <property type="molecule type" value="Genomic_DNA"/>
</dbReference>
<protein>
    <submittedName>
        <fullName evidence="2">Unnamed protein product</fullName>
    </submittedName>
</protein>
<reference evidence="2" key="1">
    <citation type="submission" date="2023-04" db="EMBL/GenBank/DDBJ databases">
        <title>Phytophthora fragariaefolia NBRC 109709.</title>
        <authorList>
            <person name="Ichikawa N."/>
            <person name="Sato H."/>
            <person name="Tonouchi N."/>
        </authorList>
    </citation>
    <scope>NUCLEOTIDE SEQUENCE</scope>
    <source>
        <strain evidence="2">NBRC 109709</strain>
    </source>
</reference>
<evidence type="ECO:0000259" key="1">
    <source>
        <dbReference type="Pfam" id="PF05699"/>
    </source>
</evidence>
<dbReference type="OrthoDB" id="1514276at2759"/>
<dbReference type="Proteomes" id="UP001165121">
    <property type="component" value="Unassembled WGS sequence"/>
</dbReference>
<gene>
    <name evidence="2" type="ORF">Pfra01_002265400</name>
</gene>
<dbReference type="SUPFAM" id="SSF53098">
    <property type="entry name" value="Ribonuclease H-like"/>
    <property type="match status" value="1"/>
</dbReference>
<evidence type="ECO:0000313" key="2">
    <source>
        <dbReference type="EMBL" id="GMF54339.1"/>
    </source>
</evidence>
<dbReference type="GO" id="GO:0046983">
    <property type="term" value="F:protein dimerization activity"/>
    <property type="evidence" value="ECO:0007669"/>
    <property type="project" value="InterPro"/>
</dbReference>
<dbReference type="InterPro" id="IPR012337">
    <property type="entry name" value="RNaseH-like_sf"/>
</dbReference>
<sequence>MESFQPPTTAIMMKHLSDPRDVEVVPPDSKILIAIKTLMKFYSVSKWNLDIQYYMATRLDPRQKLRLNKFDVSKSDIRKANDKLVSLMKEATAASIPSTQRRLASLSPSHRKKTSQSSFIIGAADWYSSGESDDEDAPNANLDAQSEFDQYTCCSLTKTDKVNFEIFQGWNDTGNIAYTKLSRVARCELCMPASCVISETNSSNAGCFYSKSRSTLKPSILDGALVVRSNSDLVN</sequence>
<accession>A0A9W7D2T7</accession>
<feature type="domain" description="HAT C-terminal dimerisation" evidence="1">
    <location>
        <begin position="150"/>
        <end position="230"/>
    </location>
</feature>